<feature type="non-terminal residue" evidence="2">
    <location>
        <position position="1"/>
    </location>
</feature>
<accession>A0A3S0ZRL9</accession>
<proteinExistence type="predicted"/>
<dbReference type="OrthoDB" id="9888309at2759"/>
<feature type="compositionally biased region" description="Low complexity" evidence="1">
    <location>
        <begin position="12"/>
        <end position="53"/>
    </location>
</feature>
<feature type="region of interest" description="Disordered" evidence="1">
    <location>
        <begin position="1"/>
        <end position="91"/>
    </location>
</feature>
<dbReference type="EMBL" id="RQTK01000212">
    <property type="protein sequence ID" value="RUS84231.1"/>
    <property type="molecule type" value="Genomic_DNA"/>
</dbReference>
<organism evidence="2 3">
    <name type="scientific">Elysia chlorotica</name>
    <name type="common">Eastern emerald elysia</name>
    <name type="synonym">Sea slug</name>
    <dbReference type="NCBI Taxonomy" id="188477"/>
    <lineage>
        <taxon>Eukaryota</taxon>
        <taxon>Metazoa</taxon>
        <taxon>Spiralia</taxon>
        <taxon>Lophotrochozoa</taxon>
        <taxon>Mollusca</taxon>
        <taxon>Gastropoda</taxon>
        <taxon>Heterobranchia</taxon>
        <taxon>Euthyneura</taxon>
        <taxon>Panpulmonata</taxon>
        <taxon>Sacoglossa</taxon>
        <taxon>Placobranchoidea</taxon>
        <taxon>Plakobranchidae</taxon>
        <taxon>Elysia</taxon>
    </lineage>
</organism>
<evidence type="ECO:0000256" key="1">
    <source>
        <dbReference type="SAM" id="MobiDB-lite"/>
    </source>
</evidence>
<evidence type="ECO:0000313" key="2">
    <source>
        <dbReference type="EMBL" id="RUS84231.1"/>
    </source>
</evidence>
<gene>
    <name evidence="2" type="ORF">EGW08_007983</name>
</gene>
<feature type="compositionally biased region" description="Low complexity" evidence="1">
    <location>
        <begin position="329"/>
        <end position="364"/>
    </location>
</feature>
<dbReference type="InterPro" id="IPR053019">
    <property type="entry name" value="GATA_zinc_finger"/>
</dbReference>
<dbReference type="PANTHER" id="PTHR23353">
    <property type="entry name" value="RAB-GAP/TBC-RELATED"/>
    <property type="match status" value="1"/>
</dbReference>
<feature type="compositionally biased region" description="Basic and acidic residues" evidence="1">
    <location>
        <begin position="208"/>
        <end position="219"/>
    </location>
</feature>
<comment type="caution">
    <text evidence="2">The sequence shown here is derived from an EMBL/GenBank/DDBJ whole genome shotgun (WGS) entry which is preliminary data.</text>
</comment>
<feature type="region of interest" description="Disordered" evidence="1">
    <location>
        <begin position="186"/>
        <end position="268"/>
    </location>
</feature>
<feature type="compositionally biased region" description="Polar residues" evidence="1">
    <location>
        <begin position="54"/>
        <end position="63"/>
    </location>
</feature>
<keyword evidence="3" id="KW-1185">Reference proteome</keyword>
<feature type="compositionally biased region" description="Low complexity" evidence="1">
    <location>
        <begin position="220"/>
        <end position="241"/>
    </location>
</feature>
<evidence type="ECO:0000313" key="3">
    <source>
        <dbReference type="Proteomes" id="UP000271974"/>
    </source>
</evidence>
<name>A0A3S0ZRL9_ELYCH</name>
<dbReference type="Proteomes" id="UP000271974">
    <property type="component" value="Unassembled WGS sequence"/>
</dbReference>
<dbReference type="AlphaFoldDB" id="A0A3S0ZRL9"/>
<reference evidence="2 3" key="1">
    <citation type="submission" date="2019-01" db="EMBL/GenBank/DDBJ databases">
        <title>A draft genome assembly of the solar-powered sea slug Elysia chlorotica.</title>
        <authorList>
            <person name="Cai H."/>
            <person name="Li Q."/>
            <person name="Fang X."/>
            <person name="Li J."/>
            <person name="Curtis N.E."/>
            <person name="Altenburger A."/>
            <person name="Shibata T."/>
            <person name="Feng M."/>
            <person name="Maeda T."/>
            <person name="Schwartz J.A."/>
            <person name="Shigenobu S."/>
            <person name="Lundholm N."/>
            <person name="Nishiyama T."/>
            <person name="Yang H."/>
            <person name="Hasebe M."/>
            <person name="Li S."/>
            <person name="Pierce S.K."/>
            <person name="Wang J."/>
        </authorList>
    </citation>
    <scope>NUCLEOTIDE SEQUENCE [LARGE SCALE GENOMIC DNA]</scope>
    <source>
        <strain evidence="2">EC2010</strain>
        <tissue evidence="2">Whole organism of an adult</tissue>
    </source>
</reference>
<sequence>RPPRLDSVTVARNNSRNSTISNNNNNNNNIGTIKTSRSSSGSFAGHSNNNNNNIQYQQRLHTSQSERRSSSTFTREPFTPPEVILQRHYSDPCPSPLPLRYSHHNQYGRGYASASSARDCASRGGSDDGSGSGSGKPFMQLFSSRMLRLKLMQNQRRQTMPFMSALSSNSTPTAAISNAELLYGPEGSRSSHANGDDLVGGSDFPGGYERERQRHRDLDISSSINSGGSNHTNNNHNNGSNKRPSSRNRQQRASCSVVEKVSFDRERDEGRVLTNSLPVKAPSFRSNGLRSTLIRGEQLLAQRGSNGANSGREPDDLIAMGTLWNPAMNNNANNNNNNNSGGSNTRSSSTTTTSNKSANNLLSNGPTGARSGASLSRSP</sequence>
<feature type="region of interest" description="Disordered" evidence="1">
    <location>
        <begin position="328"/>
        <end position="379"/>
    </location>
</feature>
<protein>
    <submittedName>
        <fullName evidence="2">Uncharacterized protein</fullName>
    </submittedName>
</protein>
<feature type="region of interest" description="Disordered" evidence="1">
    <location>
        <begin position="116"/>
        <end position="138"/>
    </location>
</feature>